<dbReference type="SUPFAM" id="SSF49384">
    <property type="entry name" value="Carbohydrate-binding domain"/>
    <property type="match status" value="1"/>
</dbReference>
<keyword evidence="7" id="KW-1185">Reference proteome</keyword>
<organism evidence="6 7">
    <name type="scientific">Lacrimispora saccharolytica (strain ATCC 35040 / DSM 2544 / NRCC 2533 / WM1)</name>
    <name type="common">Clostridium saccharolyticum</name>
    <dbReference type="NCBI Taxonomy" id="610130"/>
    <lineage>
        <taxon>Bacteria</taxon>
        <taxon>Bacillati</taxon>
        <taxon>Bacillota</taxon>
        <taxon>Clostridia</taxon>
        <taxon>Lachnospirales</taxon>
        <taxon>Lachnospiraceae</taxon>
        <taxon>Lacrimispora</taxon>
    </lineage>
</organism>
<feature type="chain" id="PRO_5038418325" evidence="3">
    <location>
        <begin position="22"/>
        <end position="620"/>
    </location>
</feature>
<feature type="domain" description="Cohesin" evidence="4">
    <location>
        <begin position="39"/>
        <end position="155"/>
    </location>
</feature>
<feature type="signal peptide" evidence="3">
    <location>
        <begin position="1"/>
        <end position="21"/>
    </location>
</feature>
<dbReference type="OrthoDB" id="2020989at2"/>
<dbReference type="Gene3D" id="2.60.40.680">
    <property type="match status" value="1"/>
</dbReference>
<dbReference type="EMBL" id="CP002109">
    <property type="protein sequence ID" value="ADL03933.1"/>
    <property type="molecule type" value="Genomic_DNA"/>
</dbReference>
<dbReference type="GO" id="GO:0030246">
    <property type="term" value="F:carbohydrate binding"/>
    <property type="evidence" value="ECO:0007669"/>
    <property type="project" value="InterPro"/>
</dbReference>
<feature type="compositionally biased region" description="Basic and acidic residues" evidence="1">
    <location>
        <begin position="467"/>
        <end position="494"/>
    </location>
</feature>
<protein>
    <submittedName>
        <fullName evidence="6">Cellulosome anchoring protein cohesin region</fullName>
    </submittedName>
</protein>
<dbReference type="Pfam" id="PF12733">
    <property type="entry name" value="Cadherin-like"/>
    <property type="match status" value="1"/>
</dbReference>
<evidence type="ECO:0000313" key="7">
    <source>
        <dbReference type="Proteomes" id="UP000001662"/>
    </source>
</evidence>
<dbReference type="HOGENOM" id="CLU_019052_0_0_9"/>
<evidence type="ECO:0000256" key="3">
    <source>
        <dbReference type="SAM" id="SignalP"/>
    </source>
</evidence>
<dbReference type="GO" id="GO:0000272">
    <property type="term" value="P:polysaccharide catabolic process"/>
    <property type="evidence" value="ECO:0007669"/>
    <property type="project" value="InterPro"/>
</dbReference>
<reference evidence="6" key="1">
    <citation type="submission" date="2010-07" db="EMBL/GenBank/DDBJ databases">
        <title>Complete sequence of Clostridium saccharolyticum WM1.</title>
        <authorList>
            <consortium name="US DOE Joint Genome Institute"/>
            <person name="Lucas S."/>
            <person name="Copeland A."/>
            <person name="Lapidus A."/>
            <person name="Cheng J.-F."/>
            <person name="Bruce D."/>
            <person name="Goodwin L."/>
            <person name="Pitluck S."/>
            <person name="Chertkov O."/>
            <person name="Detter J.C."/>
            <person name="Han C."/>
            <person name="Tapia R."/>
            <person name="Land M."/>
            <person name="Hauser L."/>
            <person name="Chang Y.-J."/>
            <person name="Jeffries C."/>
            <person name="Kyrpides N."/>
            <person name="Ivanova N."/>
            <person name="Mikhailova N."/>
            <person name="Mouttaki H."/>
            <person name="Lin L."/>
            <person name="Zhou J."/>
            <person name="Hemme C.L."/>
            <person name="Woyke T."/>
        </authorList>
    </citation>
    <scope>NUCLEOTIDE SEQUENCE [LARGE SCALE GENOMIC DNA]</scope>
    <source>
        <strain evidence="6">WM1</strain>
    </source>
</reference>
<dbReference type="Proteomes" id="UP000001662">
    <property type="component" value="Chromosome"/>
</dbReference>
<feature type="compositionally biased region" description="Acidic residues" evidence="1">
    <location>
        <begin position="603"/>
        <end position="620"/>
    </location>
</feature>
<gene>
    <name evidence="6" type="ordered locus">Closa_1330</name>
</gene>
<keyword evidence="2" id="KW-0812">Transmembrane</keyword>
<dbReference type="KEGG" id="csh:Closa_1330"/>
<sequence length="620" mass="67112">MNRKLKKLTAGLMLACVIAIAGPAGRLVSWAADAKIAFSDPSVMVGNEVTVSMKVTSDSPLGTAEIMLAYDPNVLEFVSGTNANGGAGAIKVLGTMDSANQKAFSFTLKFKALQAGNTQISVTSQEIYDVDSQALSLSKQGSSSVKVTSPATYSKDATLKSLKISPGTLTPGFSPTVDSYGAEVDANTTDLVVNAVAANAGAHVSLQGEKGLKAGTNQVVVKVTAEDGQTIKNYTIQVKKAEGGETVPATGGSTEPSEAEFGAATVTMNGTEYSIATSFDEASLPEGFEAGTYSYKGTEVMSGKGLEKDLLLLYLKDSGGNGGFYIYNEGSDSWSQFVQVETIAKAIVILPLDGDAALPDGFRERQADIDGVRVTGWVENSEAEPQYCLFYAMNWNGEKHFYRYDLTEKTIQRYYASGVSNEEYVKMVNTYNQLTKDYRIQFYILIAVSVMALGLLVAVIILVRKGGRSDPGRSGRDSMGKGKTEKAADGRMWAETEEEIPASKIKRYTREEFDRENSKSEGFRADGPASPISPEYQEESMDMPVDMAEGEQENPEEDDFILESSLEDLERNLALSQERHPVRTNGKSGQRPLGKERGRFQEVEESGEDEDDFEFLDLDD</sequence>
<evidence type="ECO:0000313" key="6">
    <source>
        <dbReference type="EMBL" id="ADL03933.1"/>
    </source>
</evidence>
<keyword evidence="2" id="KW-0472">Membrane</keyword>
<feature type="compositionally biased region" description="Acidic residues" evidence="1">
    <location>
        <begin position="548"/>
        <end position="567"/>
    </location>
</feature>
<evidence type="ECO:0000259" key="4">
    <source>
        <dbReference type="Pfam" id="PF00963"/>
    </source>
</evidence>
<feature type="region of interest" description="Disordered" evidence="1">
    <location>
        <begin position="467"/>
        <end position="620"/>
    </location>
</feature>
<accession>D9R8V8</accession>
<dbReference type="Pfam" id="PF00963">
    <property type="entry name" value="Cohesin"/>
    <property type="match status" value="1"/>
</dbReference>
<feature type="transmembrane region" description="Helical" evidence="2">
    <location>
        <begin position="442"/>
        <end position="463"/>
    </location>
</feature>
<dbReference type="AlphaFoldDB" id="D9R8V8"/>
<dbReference type="PaxDb" id="610130-Closa_1330"/>
<keyword evidence="2" id="KW-1133">Transmembrane helix</keyword>
<name>D9R8V8_LACSW</name>
<feature type="compositionally biased region" description="Basic and acidic residues" evidence="1">
    <location>
        <begin position="593"/>
        <end position="602"/>
    </location>
</feature>
<dbReference type="InterPro" id="IPR008965">
    <property type="entry name" value="CBM2/CBM3_carb-bd_dom_sf"/>
</dbReference>
<proteinExistence type="predicted"/>
<evidence type="ECO:0000256" key="1">
    <source>
        <dbReference type="SAM" id="MobiDB-lite"/>
    </source>
</evidence>
<dbReference type="STRING" id="610130.Closa_1330"/>
<dbReference type="RefSeq" id="WP_013272028.1">
    <property type="nucleotide sequence ID" value="NC_014376.1"/>
</dbReference>
<dbReference type="InterPro" id="IPR025883">
    <property type="entry name" value="Cadherin-like_domain"/>
</dbReference>
<keyword evidence="3" id="KW-0732">Signal</keyword>
<feature type="compositionally biased region" description="Basic and acidic residues" evidence="1">
    <location>
        <begin position="508"/>
        <end position="524"/>
    </location>
</feature>
<feature type="domain" description="Cadherin-like beta-sandwich-like" evidence="5">
    <location>
        <begin position="159"/>
        <end position="239"/>
    </location>
</feature>
<evidence type="ECO:0000256" key="2">
    <source>
        <dbReference type="SAM" id="Phobius"/>
    </source>
</evidence>
<dbReference type="InterPro" id="IPR002102">
    <property type="entry name" value="Cohesin_dom"/>
</dbReference>
<dbReference type="CDD" id="cd08547">
    <property type="entry name" value="Type_II_cohesin"/>
    <property type="match status" value="1"/>
</dbReference>
<evidence type="ECO:0000259" key="5">
    <source>
        <dbReference type="Pfam" id="PF12733"/>
    </source>
</evidence>
<dbReference type="eggNOG" id="COG4625">
    <property type="taxonomic scope" value="Bacteria"/>
</dbReference>